<protein>
    <submittedName>
        <fullName evidence="2">Transposase</fullName>
    </submittedName>
</protein>
<dbReference type="EMBL" id="AZRV01000044">
    <property type="protein sequence ID" value="RKO61452.1"/>
    <property type="molecule type" value="Genomic_DNA"/>
</dbReference>
<dbReference type="NCBIfam" id="NF033550">
    <property type="entry name" value="transpos_ISL3"/>
    <property type="match status" value="1"/>
</dbReference>
<name>A0A420VCS9_9BACI</name>
<organism evidence="2 3">
    <name type="scientific">Caldibacillus debilis GB1</name>
    <dbReference type="NCBI Taxonomy" id="1339248"/>
    <lineage>
        <taxon>Bacteria</taxon>
        <taxon>Bacillati</taxon>
        <taxon>Bacillota</taxon>
        <taxon>Bacilli</taxon>
        <taxon>Bacillales</taxon>
        <taxon>Bacillaceae</taxon>
        <taxon>Caldibacillus</taxon>
    </lineage>
</organism>
<dbReference type="Pfam" id="PF01610">
    <property type="entry name" value="DDE_Tnp_ISL3"/>
    <property type="match status" value="1"/>
</dbReference>
<dbReference type="InterPro" id="IPR002560">
    <property type="entry name" value="Transposase_DDE"/>
</dbReference>
<keyword evidence="3" id="KW-1185">Reference proteome</keyword>
<evidence type="ECO:0000259" key="1">
    <source>
        <dbReference type="Pfam" id="PF01610"/>
    </source>
</evidence>
<dbReference type="AlphaFoldDB" id="A0A420VCS9"/>
<evidence type="ECO:0000313" key="3">
    <source>
        <dbReference type="Proteomes" id="UP000286235"/>
    </source>
</evidence>
<gene>
    <name evidence="2" type="ORF">Cdeb_01401</name>
</gene>
<dbReference type="PANTHER" id="PTHR33498:SF1">
    <property type="entry name" value="TRANSPOSASE FOR INSERTION SEQUENCE ELEMENT IS1557"/>
    <property type="match status" value="1"/>
</dbReference>
<dbReference type="Proteomes" id="UP000286235">
    <property type="component" value="Unassembled WGS sequence"/>
</dbReference>
<comment type="caution">
    <text evidence="2">The sequence shown here is derived from an EMBL/GenBank/DDBJ whole genome shotgun (WGS) entry which is preliminary data.</text>
</comment>
<sequence>MPTAKRENRRILPNRKKKTISRYLKKYGAQVETVIMDMSHSFKLAVREALDRPLIIADRFHYCRYVYWALDQVRRNEQAVWSDYDRKKCKRMRRIFYKKKEELSAKERWYLNRYLQKSETLKKAYELKEAFCRWLERAKENGAEGILQTKEELHKFYQRVEESGIEAFQRCVRTLRDWEMEILNSFIFGYTNGFLEGINNHTKVMKRNAYGFRNFERARARILLTYKYKRIGVHVG</sequence>
<reference evidence="2 3" key="1">
    <citation type="submission" date="2013-12" db="EMBL/GenBank/DDBJ databases">
        <title>Genome and proteome characterization of Caldibacillus debilis GB1 derived from a cellulolytic aero-tolerant co-culture.</title>
        <authorList>
            <person name="Wushke S.T."/>
            <person name="Zhang X."/>
            <person name="Fristensky B."/>
            <person name="Wilkins J.A."/>
            <person name="Levin D.B."/>
            <person name="Sparling R."/>
        </authorList>
    </citation>
    <scope>NUCLEOTIDE SEQUENCE [LARGE SCALE GENOMIC DNA]</scope>
    <source>
        <strain evidence="2 3">GB1</strain>
    </source>
</reference>
<evidence type="ECO:0000313" key="2">
    <source>
        <dbReference type="EMBL" id="RKO61452.1"/>
    </source>
</evidence>
<accession>A0A420VCS9</accession>
<feature type="domain" description="Transposase IS204/IS1001/IS1096/IS1165 DDE" evidence="1">
    <location>
        <begin position="10"/>
        <end position="222"/>
    </location>
</feature>
<dbReference type="InterPro" id="IPR047951">
    <property type="entry name" value="Transpos_ISL3"/>
</dbReference>
<proteinExistence type="predicted"/>
<dbReference type="PANTHER" id="PTHR33498">
    <property type="entry name" value="TRANSPOSASE FOR INSERTION SEQUENCE ELEMENT IS1557"/>
    <property type="match status" value="1"/>
</dbReference>